<dbReference type="AlphaFoldDB" id="A0AAW0D2F9"/>
<organism evidence="4 5">
    <name type="scientific">Favolaschia claudopus</name>
    <dbReference type="NCBI Taxonomy" id="2862362"/>
    <lineage>
        <taxon>Eukaryota</taxon>
        <taxon>Fungi</taxon>
        <taxon>Dikarya</taxon>
        <taxon>Basidiomycota</taxon>
        <taxon>Agaricomycotina</taxon>
        <taxon>Agaricomycetes</taxon>
        <taxon>Agaricomycetidae</taxon>
        <taxon>Agaricales</taxon>
        <taxon>Marasmiineae</taxon>
        <taxon>Mycenaceae</taxon>
        <taxon>Favolaschia</taxon>
    </lineage>
</organism>
<dbReference type="EMBL" id="JAWWNJ010000011">
    <property type="protein sequence ID" value="KAK7045078.1"/>
    <property type="molecule type" value="Genomic_DNA"/>
</dbReference>
<feature type="chain" id="PRO_5043452043" evidence="2">
    <location>
        <begin position="22"/>
        <end position="418"/>
    </location>
</feature>
<proteinExistence type="predicted"/>
<protein>
    <submittedName>
        <fullName evidence="4">Alpha/Beta hydrolase protein</fullName>
    </submittedName>
</protein>
<evidence type="ECO:0000256" key="1">
    <source>
        <dbReference type="SAM" id="MobiDB-lite"/>
    </source>
</evidence>
<dbReference type="PANTHER" id="PTHR43798">
    <property type="entry name" value="MONOACYLGLYCEROL LIPASE"/>
    <property type="match status" value="1"/>
</dbReference>
<dbReference type="Gene3D" id="3.40.50.1820">
    <property type="entry name" value="alpha/beta hydrolase"/>
    <property type="match status" value="1"/>
</dbReference>
<feature type="signal peptide" evidence="2">
    <location>
        <begin position="1"/>
        <end position="21"/>
    </location>
</feature>
<keyword evidence="2" id="KW-0732">Signal</keyword>
<feature type="region of interest" description="Disordered" evidence="1">
    <location>
        <begin position="359"/>
        <end position="384"/>
    </location>
</feature>
<keyword evidence="4" id="KW-0378">Hydrolase</keyword>
<evidence type="ECO:0000313" key="4">
    <source>
        <dbReference type="EMBL" id="KAK7045078.1"/>
    </source>
</evidence>
<dbReference type="InterPro" id="IPR029058">
    <property type="entry name" value="AB_hydrolase_fold"/>
</dbReference>
<dbReference type="GO" id="GO:0016787">
    <property type="term" value="F:hydrolase activity"/>
    <property type="evidence" value="ECO:0007669"/>
    <property type="project" value="UniProtKB-KW"/>
</dbReference>
<dbReference type="Pfam" id="PF00561">
    <property type="entry name" value="Abhydrolase_1"/>
    <property type="match status" value="1"/>
</dbReference>
<dbReference type="InterPro" id="IPR050266">
    <property type="entry name" value="AB_hydrolase_sf"/>
</dbReference>
<name>A0AAW0D2F9_9AGAR</name>
<dbReference type="Proteomes" id="UP001362999">
    <property type="component" value="Unassembled WGS sequence"/>
</dbReference>
<evidence type="ECO:0000259" key="3">
    <source>
        <dbReference type="Pfam" id="PF00561"/>
    </source>
</evidence>
<reference evidence="4 5" key="1">
    <citation type="journal article" date="2024" name="J Genomics">
        <title>Draft genome sequencing and assembly of Favolaschia claudopus CIRM-BRFM 2984 isolated from oak limbs.</title>
        <authorList>
            <person name="Navarro D."/>
            <person name="Drula E."/>
            <person name="Chaduli D."/>
            <person name="Cazenave R."/>
            <person name="Ahrendt S."/>
            <person name="Wang J."/>
            <person name="Lipzen A."/>
            <person name="Daum C."/>
            <person name="Barry K."/>
            <person name="Grigoriev I.V."/>
            <person name="Favel A."/>
            <person name="Rosso M.N."/>
            <person name="Martin F."/>
        </authorList>
    </citation>
    <scope>NUCLEOTIDE SEQUENCE [LARGE SCALE GENOMIC DNA]</scope>
    <source>
        <strain evidence="4 5">CIRM-BRFM 2984</strain>
    </source>
</reference>
<evidence type="ECO:0000256" key="2">
    <source>
        <dbReference type="SAM" id="SignalP"/>
    </source>
</evidence>
<dbReference type="PANTHER" id="PTHR43798:SF33">
    <property type="entry name" value="HYDROLASE, PUTATIVE (AFU_ORTHOLOGUE AFUA_2G14860)-RELATED"/>
    <property type="match status" value="1"/>
</dbReference>
<dbReference type="InterPro" id="IPR000073">
    <property type="entry name" value="AB_hydrolase_1"/>
</dbReference>
<dbReference type="GO" id="GO:0016020">
    <property type="term" value="C:membrane"/>
    <property type="evidence" value="ECO:0007669"/>
    <property type="project" value="TreeGrafter"/>
</dbReference>
<dbReference type="SUPFAM" id="SSF53474">
    <property type="entry name" value="alpha/beta-Hydrolases"/>
    <property type="match status" value="1"/>
</dbReference>
<keyword evidence="5" id="KW-1185">Reference proteome</keyword>
<evidence type="ECO:0000313" key="5">
    <source>
        <dbReference type="Proteomes" id="UP001362999"/>
    </source>
</evidence>
<comment type="caution">
    <text evidence="4">The sequence shown here is derived from an EMBL/GenBank/DDBJ whole genome shotgun (WGS) entry which is preliminary data.</text>
</comment>
<gene>
    <name evidence="4" type="ORF">R3P38DRAFT_2508823</name>
</gene>
<sequence length="418" mass="45015">MGKASRCLTYLLLLVPPLVVSLYLLASFPPPLGPLPVPSYPGLESLPPDSRARQIYSEDWVEGGEGAYVDLPMGRTRYWLVGPENGRKIVLIHGLSVPSLIWQPLIPPLIASGHRVLLYDLYGRGYSAAPVGAAYDSQLYVTQLALLLQHLGWERTRLAGVSMGGGIAAAFVAAFPKLVEREVVLVASAGLLEASDLPRTAKVMSSPLVQTLTSNPLIYAYLRHLASRPESPSSPSSPSNGIDTPLRDLVRLQSAHLPGFNRAVSSSLRAGPVMGMRWAFESPEWEGRRVLVVHGTADHTVPSSHAARIGALIEGAGRRNASSSGVDSSANEEVRVLPPSFLPPFLPFSKFTIKNAVQQAQQRPFQAPKSKTKTKPKPNLTTSNDRVRVTLVADAGHALTWTHAREVGEGVCGFLAGR</sequence>
<accession>A0AAW0D2F9</accession>
<feature type="domain" description="AB hydrolase-1" evidence="3">
    <location>
        <begin position="89"/>
        <end position="313"/>
    </location>
</feature>
<dbReference type="PRINTS" id="PR00111">
    <property type="entry name" value="ABHYDROLASE"/>
</dbReference>